<dbReference type="AlphaFoldDB" id="A0A5A9W4C3"/>
<proteinExistence type="inferred from homology"/>
<keyword evidence="10" id="KW-1185">Reference proteome</keyword>
<dbReference type="GO" id="GO:0015031">
    <property type="term" value="P:protein transport"/>
    <property type="evidence" value="ECO:0007669"/>
    <property type="project" value="UniProtKB-KW"/>
</dbReference>
<accession>A0A5A9W4C3</accession>
<dbReference type="PANTHER" id="PTHR30558">
    <property type="entry name" value="EXBD MEMBRANE COMPONENT OF PMF-DRIVEN MACROMOLECULE IMPORT SYSTEM"/>
    <property type="match status" value="1"/>
</dbReference>
<evidence type="ECO:0000256" key="4">
    <source>
        <dbReference type="ARBA" id="ARBA00022692"/>
    </source>
</evidence>
<dbReference type="GO" id="GO:0022857">
    <property type="term" value="F:transmembrane transporter activity"/>
    <property type="evidence" value="ECO:0007669"/>
    <property type="project" value="InterPro"/>
</dbReference>
<dbReference type="RefSeq" id="WP_149390371.1">
    <property type="nucleotide sequence ID" value="NZ_SMRS01000003.1"/>
</dbReference>
<keyword evidence="7" id="KW-0653">Protein transport</keyword>
<dbReference type="OrthoDB" id="6121303at2"/>
<gene>
    <name evidence="9" type="ORF">E1H14_05070</name>
</gene>
<keyword evidence="7" id="KW-0813">Transport</keyword>
<evidence type="ECO:0000256" key="5">
    <source>
        <dbReference type="ARBA" id="ARBA00022989"/>
    </source>
</evidence>
<protein>
    <submittedName>
        <fullName evidence="9">Biopolymer transporter ExbD</fullName>
    </submittedName>
</protein>
<dbReference type="Pfam" id="PF02472">
    <property type="entry name" value="ExbD"/>
    <property type="match status" value="1"/>
</dbReference>
<dbReference type="InterPro" id="IPR003400">
    <property type="entry name" value="ExbD"/>
</dbReference>
<evidence type="ECO:0000256" key="7">
    <source>
        <dbReference type="RuleBase" id="RU003879"/>
    </source>
</evidence>
<evidence type="ECO:0000256" key="1">
    <source>
        <dbReference type="ARBA" id="ARBA00004162"/>
    </source>
</evidence>
<organism evidence="9 10">
    <name type="scientific">Nitrincola tapanii</name>
    <dbReference type="NCBI Taxonomy" id="1708751"/>
    <lineage>
        <taxon>Bacteria</taxon>
        <taxon>Pseudomonadati</taxon>
        <taxon>Pseudomonadota</taxon>
        <taxon>Gammaproteobacteria</taxon>
        <taxon>Oceanospirillales</taxon>
        <taxon>Oceanospirillaceae</taxon>
        <taxon>Nitrincola</taxon>
    </lineage>
</organism>
<evidence type="ECO:0000256" key="8">
    <source>
        <dbReference type="SAM" id="Phobius"/>
    </source>
</evidence>
<keyword evidence="5 8" id="KW-1133">Transmembrane helix</keyword>
<dbReference type="GO" id="GO:0005886">
    <property type="term" value="C:plasma membrane"/>
    <property type="evidence" value="ECO:0007669"/>
    <property type="project" value="UniProtKB-SubCell"/>
</dbReference>
<evidence type="ECO:0000256" key="3">
    <source>
        <dbReference type="ARBA" id="ARBA00022475"/>
    </source>
</evidence>
<dbReference type="Gene3D" id="3.30.420.270">
    <property type="match status" value="1"/>
</dbReference>
<feature type="transmembrane region" description="Helical" evidence="8">
    <location>
        <begin position="12"/>
        <end position="32"/>
    </location>
</feature>
<keyword evidence="4 7" id="KW-0812">Transmembrane</keyword>
<keyword evidence="6 8" id="KW-0472">Membrane</keyword>
<comment type="similarity">
    <text evidence="2 7">Belongs to the ExbD/TolR family.</text>
</comment>
<reference evidence="9 10" key="1">
    <citation type="submission" date="2019-03" db="EMBL/GenBank/DDBJ databases">
        <title>Nitrincola sp. nov. isolated from an Indian soda lake.</title>
        <authorList>
            <person name="Joshi A."/>
            <person name="Thite S.V."/>
            <person name="Joseph N."/>
            <person name="Dhotre D."/>
            <person name="Moorthy M."/>
            <person name="Shouche Y.S."/>
        </authorList>
    </citation>
    <scope>NUCLEOTIDE SEQUENCE [LARGE SCALE GENOMIC DNA]</scope>
    <source>
        <strain evidence="9 10">MEB193</strain>
    </source>
</reference>
<comment type="caution">
    <text evidence="9">The sequence shown here is derived from an EMBL/GenBank/DDBJ whole genome shotgun (WGS) entry which is preliminary data.</text>
</comment>
<evidence type="ECO:0000256" key="6">
    <source>
        <dbReference type="ARBA" id="ARBA00023136"/>
    </source>
</evidence>
<keyword evidence="3" id="KW-1003">Cell membrane</keyword>
<evidence type="ECO:0000313" key="10">
    <source>
        <dbReference type="Proteomes" id="UP000325302"/>
    </source>
</evidence>
<comment type="subcellular location">
    <subcellularLocation>
        <location evidence="1">Cell membrane</location>
        <topology evidence="1">Single-pass membrane protein</topology>
    </subcellularLocation>
    <subcellularLocation>
        <location evidence="7">Cell membrane</location>
        <topology evidence="7">Single-pass type II membrane protein</topology>
    </subcellularLocation>
</comment>
<evidence type="ECO:0000256" key="2">
    <source>
        <dbReference type="ARBA" id="ARBA00005811"/>
    </source>
</evidence>
<name>A0A5A9W4C3_9GAMM</name>
<sequence length="131" mass="15017">MQLNLSRPRRRNLISLTPLIDVVFILLLFFMLTSSFIKWRNMELNVAQASTSSIQQEDKVVRLNTSATGEALFQDQAYTLDQLPALIERLQQDSIQHVILQPHDDNAIQQIIYLMDALKQHGIAQITLNTD</sequence>
<evidence type="ECO:0000313" key="9">
    <source>
        <dbReference type="EMBL" id="KAA0875363.1"/>
    </source>
</evidence>
<dbReference type="Proteomes" id="UP000325302">
    <property type="component" value="Unassembled WGS sequence"/>
</dbReference>
<dbReference type="EMBL" id="SMRS01000003">
    <property type="protein sequence ID" value="KAA0875363.1"/>
    <property type="molecule type" value="Genomic_DNA"/>
</dbReference>